<keyword evidence="3" id="KW-1185">Reference proteome</keyword>
<dbReference type="EMBL" id="HG735893">
    <property type="protein sequence ID" value="CDJ36390.1"/>
    <property type="molecule type" value="Genomic_DNA"/>
</dbReference>
<organism evidence="2 3">
    <name type="scientific">Eimeria mitis</name>
    <dbReference type="NCBI Taxonomy" id="44415"/>
    <lineage>
        <taxon>Eukaryota</taxon>
        <taxon>Sar</taxon>
        <taxon>Alveolata</taxon>
        <taxon>Apicomplexa</taxon>
        <taxon>Conoidasida</taxon>
        <taxon>Coccidia</taxon>
        <taxon>Eucoccidiorida</taxon>
        <taxon>Eimeriorina</taxon>
        <taxon>Eimeriidae</taxon>
        <taxon>Eimeria</taxon>
    </lineage>
</organism>
<proteinExistence type="predicted"/>
<gene>
    <name evidence="2" type="ORF">EMH_0054350</name>
</gene>
<name>U6KEF4_9EIME</name>
<evidence type="ECO:0000313" key="2">
    <source>
        <dbReference type="EMBL" id="CDJ36390.1"/>
    </source>
</evidence>
<dbReference type="Proteomes" id="UP000030744">
    <property type="component" value="Unassembled WGS sequence"/>
</dbReference>
<feature type="region of interest" description="Disordered" evidence="1">
    <location>
        <begin position="1941"/>
        <end position="1983"/>
    </location>
</feature>
<dbReference type="OrthoDB" id="371154at2759"/>
<accession>U6KEF4</accession>
<dbReference type="RefSeq" id="XP_037878678.1">
    <property type="nucleotide sequence ID" value="XM_038022824.1"/>
</dbReference>
<evidence type="ECO:0008006" key="4">
    <source>
        <dbReference type="Google" id="ProtNLM"/>
    </source>
</evidence>
<reference evidence="2" key="2">
    <citation type="submission" date="2013-10" db="EMBL/GenBank/DDBJ databases">
        <authorList>
            <person name="Aslett M."/>
        </authorList>
    </citation>
    <scope>NUCLEOTIDE SEQUENCE [LARGE SCALE GENOMIC DNA]</scope>
    <source>
        <strain evidence="2">Houghton</strain>
    </source>
</reference>
<sequence>MEWKTTGTYTNDAASSQTPLSYGINIIQKEENFADYGHSLVQTGKERSKLIGLLEHEQMLAYSQNLQYAFKKYSKFTHSLQFLRELFSTNPFLKFVTARYRDRVKIVDALERAAKRWTPMRKDKAVAAEEVMASLVLQQSYTLRKSLVNRKAYTQTRRAILAALRSVNAGGHAMDLILANKGKPIFSWTTSLWKNPLATLSNVVSVAFDETFEGVLGLPTGEVKSACFSFGYRMNSIAPYTAVIPGGVFGSMLKSLSRSFMLVFYPAYASFKGIFSLMIGVICKTGVLVAVKNLFKALANITRLGLRGIRILFRRFAVRGDPVAWPILQDLLRNGSPAMISLLFQLYAVDVRDITQKGKRVTEALAAGNASWNYADGLWVGAFDFSRAFITTIRSYKRGAEAFVGYCESKSMETQRGTQEEQAMIDLMSGESTSAESDTEKFESLGEDEGSQWFSVSDTEKFESLGEDEGSQRFSEEPLTEDILAAFKAIAPGAQVSAGETRTRLDAASYVGEMMSIFYDTAYILLNADVANVLSEKLPLESMGDRIQAAMATTQRYREAAAESGKTALPRKMFREPWFVKSGTDLAHGFFDSAAGLSLHFVVEDMGDETLRNRRDRVAFAFLSNGAKKLRQSVNSLYGRFLESRIMISRLEGNESVKTVQDFISKCNPQLGVTDPDVCGKVVTSAVDANLFVKEALFATHVPMAVPATDIAALNDAALGDVFTRWREFSKLSRDNQVVAEGASDRASMSTFLQYLRHAVVSRLVFIRFEFADDFTTLILHDANGRSIKFTPDNAGDVRALSGREEGTSTTFRPSPLSATCWFHLEEGNRGTLQFPTAPEAQLEGLEPGTGEGAPAEGIPVHKISGQIKYNDPREELASIKEDPSAVRDVIVAKFLDVQGRASAEMMASLLNLIHSKSASFWSHSPSVFMQNLTPKMFFDTLHALSTTAKTRPPTSVMLEGRLYTFPLNFSTVKSIFLGAMNRLIVRMHSLDSKDMVSVFLMTVAYMTYQKIQKHRTGKTLVMNLFQRDVLHLLLAQKRGALLTEAPHCAWLEEVDQNVEEFIVRCSALRFFKIGSVDNIADADKEAVRNYIMSFVDILDSVRGSTSWMDFLNIHTFAAEADLYAATAAQYSYDKLVQELSVEYAGAQEGETLAKLYTEIHPALGGPRRYRKDRRELVTVLRGYAENIKKLPQSLRKSMEVFVKSCYAKFRSRPNVLHGPTFFAAVQGAEGRVFPNPEFRRGLFIEALDLHEYGRLQLAFEELAIILSDGHAMQNIISELRSVPVQTIEAREEYKRLKSRIEALPVETVETAAGWSLRYMGEGKGGMELAVAMLALKSPEPGQLSKALQLSLAGVEVLAFLNSSLSVAQVIEYLDRATPEDLAELRISLGVFKASAQTDPRSTAMSLKTKYSVVQSISNTLEALELLQIPLEGRTMFEMCDGLLRNTPEVFFRGSLVSVNMDDQVVLCHILSELANFQQAKEDEVTPNDLVQRTRVDRKPVMTFLQDLVNTSIKAEARLIIANTVSPYLRGLLISFLGHELGHLAAAQFAAVDMTTGVLSFIITNVIEFSSASPVNPLKPADVLRKVARLALGAETATEEGAPKIVNASVSCESNHQLQDPPCLADWYAMLDPAKLEELTKNPASLTGEALANASASNRFTDIADVFFSMRQSSTIQPRAVVAKAREIVMSNDNLPLLDRVGLTVFISGLLKLAEQAKIDCLQEAMEDIAGYLPFTLQEQYLYRNDCFVKKLSDGAAAPEAAKNITNELLSEAFIAIEAAYAATASDLYNFILSRPEELPRAFDRGFQYLLHTPVLPFGKRVVEEVILAIAQRSGWDTLNDRLLLLKDVQWSLPERTPLRKRVLSKETRPKFFSVTQIAADILAFIKTGRFERLRLPKPLLVKRIAATAKIVVRRIRPTTEEQDRAIRLATAEKLREELGALVPPRAVSSGPVVPSEDASTASEPSLQAEEAGGVSEPLLSAE</sequence>
<evidence type="ECO:0000313" key="3">
    <source>
        <dbReference type="Proteomes" id="UP000030744"/>
    </source>
</evidence>
<dbReference type="GeneID" id="60404095"/>
<reference evidence="2" key="1">
    <citation type="submission" date="2013-10" db="EMBL/GenBank/DDBJ databases">
        <title>Genomic analysis of the causative agents of coccidiosis in chickens.</title>
        <authorList>
            <person name="Reid A.J."/>
            <person name="Blake D."/>
            <person name="Billington K."/>
            <person name="Browne H."/>
            <person name="Dunn M."/>
            <person name="Hung S."/>
            <person name="Kawahara F."/>
            <person name="Miranda-Saavedra D."/>
            <person name="Mourier T."/>
            <person name="Nagra H."/>
            <person name="Otto T.D."/>
            <person name="Rawlings N."/>
            <person name="Sanchez A."/>
            <person name="Sanders M."/>
            <person name="Subramaniam C."/>
            <person name="Tay Y."/>
            <person name="Dear P."/>
            <person name="Doerig C."/>
            <person name="Gruber A."/>
            <person name="Parkinson J."/>
            <person name="Shirley M."/>
            <person name="Wan K.L."/>
            <person name="Berriman M."/>
            <person name="Tomley F."/>
            <person name="Pain A."/>
        </authorList>
    </citation>
    <scope>NUCLEOTIDE SEQUENCE [LARGE SCALE GENOMIC DNA]</scope>
    <source>
        <strain evidence="2">Houghton</strain>
    </source>
</reference>
<dbReference type="VEuPathDB" id="ToxoDB:EMH_0054350"/>
<protein>
    <recommendedName>
        <fullName evidence="4">Rhoptry neck protein</fullName>
    </recommendedName>
</protein>
<evidence type="ECO:0000256" key="1">
    <source>
        <dbReference type="SAM" id="MobiDB-lite"/>
    </source>
</evidence>